<reference evidence="3" key="2">
    <citation type="journal article" date="2023" name="Plants (Basel)">
        <title>Annotation of the Turnera subulata (Passifloraceae) Draft Genome Reveals the S-Locus Evolved after the Divergence of Turneroideae from Passifloroideae in a Stepwise Manner.</title>
        <authorList>
            <person name="Henning P.M."/>
            <person name="Roalson E.H."/>
            <person name="Mir W."/>
            <person name="McCubbin A.G."/>
            <person name="Shore J.S."/>
        </authorList>
    </citation>
    <scope>NUCLEOTIDE SEQUENCE</scope>
    <source>
        <strain evidence="3">F60SS</strain>
    </source>
</reference>
<dbReference type="FunFam" id="1.25.40.10:FF:000344">
    <property type="entry name" value="Pentatricopeptide repeat-containing protein"/>
    <property type="match status" value="1"/>
</dbReference>
<keyword evidence="1" id="KW-0677">Repeat</keyword>
<dbReference type="PANTHER" id="PTHR47926:SF472">
    <property type="entry name" value="REPEAT (PPR) SUPERFAMILY PROTEIN, PUTATIVE-RELATED"/>
    <property type="match status" value="1"/>
</dbReference>
<keyword evidence="4" id="KW-1185">Reference proteome</keyword>
<reference evidence="3" key="1">
    <citation type="submission" date="2022-02" db="EMBL/GenBank/DDBJ databases">
        <authorList>
            <person name="Henning P.M."/>
            <person name="McCubbin A.G."/>
            <person name="Shore J.S."/>
        </authorList>
    </citation>
    <scope>NUCLEOTIDE SEQUENCE</scope>
    <source>
        <strain evidence="3">F60SS</strain>
        <tissue evidence="3">Leaves</tissue>
    </source>
</reference>
<organism evidence="3 4">
    <name type="scientific">Turnera subulata</name>
    <dbReference type="NCBI Taxonomy" id="218843"/>
    <lineage>
        <taxon>Eukaryota</taxon>
        <taxon>Viridiplantae</taxon>
        <taxon>Streptophyta</taxon>
        <taxon>Embryophyta</taxon>
        <taxon>Tracheophyta</taxon>
        <taxon>Spermatophyta</taxon>
        <taxon>Magnoliopsida</taxon>
        <taxon>eudicotyledons</taxon>
        <taxon>Gunneridae</taxon>
        <taxon>Pentapetalae</taxon>
        <taxon>rosids</taxon>
        <taxon>fabids</taxon>
        <taxon>Malpighiales</taxon>
        <taxon>Passifloraceae</taxon>
        <taxon>Turnera</taxon>
    </lineage>
</organism>
<dbReference type="InterPro" id="IPR002885">
    <property type="entry name" value="PPR_rpt"/>
</dbReference>
<dbReference type="Gene3D" id="1.25.40.10">
    <property type="entry name" value="Tetratricopeptide repeat domain"/>
    <property type="match status" value="5"/>
</dbReference>
<dbReference type="AlphaFoldDB" id="A0A9Q0JR31"/>
<dbReference type="Proteomes" id="UP001141552">
    <property type="component" value="Unassembled WGS sequence"/>
</dbReference>
<proteinExistence type="predicted"/>
<evidence type="ECO:0000256" key="1">
    <source>
        <dbReference type="ARBA" id="ARBA00022737"/>
    </source>
</evidence>
<evidence type="ECO:0000313" key="4">
    <source>
        <dbReference type="Proteomes" id="UP001141552"/>
    </source>
</evidence>
<feature type="repeat" description="PPR" evidence="2">
    <location>
        <begin position="194"/>
        <end position="229"/>
    </location>
</feature>
<gene>
    <name evidence="3" type="ORF">Tsubulata_030326</name>
</gene>
<dbReference type="InterPro" id="IPR046960">
    <property type="entry name" value="PPR_At4g14850-like_plant"/>
</dbReference>
<dbReference type="OrthoDB" id="185373at2759"/>
<dbReference type="SUPFAM" id="SSF48452">
    <property type="entry name" value="TPR-like"/>
    <property type="match status" value="1"/>
</dbReference>
<evidence type="ECO:0000256" key="2">
    <source>
        <dbReference type="PROSITE-ProRule" id="PRU00708"/>
    </source>
</evidence>
<feature type="repeat" description="PPR" evidence="2">
    <location>
        <begin position="265"/>
        <end position="295"/>
    </location>
</feature>
<evidence type="ECO:0008006" key="5">
    <source>
        <dbReference type="Google" id="ProtNLM"/>
    </source>
</evidence>
<feature type="repeat" description="PPR" evidence="2">
    <location>
        <begin position="463"/>
        <end position="493"/>
    </location>
</feature>
<dbReference type="InterPro" id="IPR011990">
    <property type="entry name" value="TPR-like_helical_dom_sf"/>
</dbReference>
<dbReference type="Pfam" id="PF13041">
    <property type="entry name" value="PPR_2"/>
    <property type="match status" value="3"/>
</dbReference>
<evidence type="ECO:0000313" key="3">
    <source>
        <dbReference type="EMBL" id="KAJ4850919.1"/>
    </source>
</evidence>
<dbReference type="FunFam" id="1.25.40.10:FF:000090">
    <property type="entry name" value="Pentatricopeptide repeat-containing protein, chloroplastic"/>
    <property type="match status" value="1"/>
</dbReference>
<dbReference type="InterPro" id="IPR046848">
    <property type="entry name" value="E_motif"/>
</dbReference>
<dbReference type="Pfam" id="PF20431">
    <property type="entry name" value="E_motif"/>
    <property type="match status" value="1"/>
</dbReference>
<dbReference type="Pfam" id="PF01535">
    <property type="entry name" value="PPR"/>
    <property type="match status" value="4"/>
</dbReference>
<dbReference type="GO" id="GO:0009451">
    <property type="term" value="P:RNA modification"/>
    <property type="evidence" value="ECO:0007669"/>
    <property type="project" value="InterPro"/>
</dbReference>
<name>A0A9Q0JR31_9ROSI</name>
<sequence length="657" mass="73091">MRNISNTLDAGLARRALAAGLDYALYGRLLKHFTERRLPWQGKQLHARLAILSTTRDNFLTSKLINLYGKTDHFSYARQVFDQIPCPNTFSYNALLIACSINNRHTQTLEVFWELACSGSPDVMPDNYSVTCLLKSLSGSLVSCVRLGKEVHGFAIQRGYDVDVFVGNSLISYYSKCEDLVSARKLFDGMREKDVVTWNSMIAGYSQAGLYEECKDLYREMVRCSGFKPNGVTMACVLQACGQSSDLHFGMEVHRFAVDEGVPIDVSAGNALIALYAKCGSLDYARELFEEMGEKDEVAYGSLISGYMLHGFVDEGMKLFREMKSRGLSTWNALLSGLAQNNQHDVVMDLVREMHTSGFRPNTVTLASVLPTLSYFSNLRGGKEVHCYAIKNNFDRNIYVATAIIDTYAKSGFLGGARKVFDRSKDRSLIIWTAIISAYSAHGDANSAVSLFEEMLNNQIQPDSVTFTAVLGACTHCGAVDKAWEIFNSMSKKFYIEPSSEHYACMTGVLSRAGRLSEAVEFVSEMPMEPDAKIWGALHHGASLSGDVEVGKFTFDHLINIEPENTGNYIIMANLYSQAGRRKEADDIRERMNQMGLKKIPGISWIETSKGLRSFIAIDSSCGETDEIYGMLEGLAGLMREETNAMQDEFDEFPAYV</sequence>
<comment type="caution">
    <text evidence="3">The sequence shown here is derived from an EMBL/GenBank/DDBJ whole genome shotgun (WGS) entry which is preliminary data.</text>
</comment>
<dbReference type="PROSITE" id="PS51375">
    <property type="entry name" value="PPR"/>
    <property type="match status" value="5"/>
</dbReference>
<feature type="repeat" description="PPR" evidence="2">
    <location>
        <begin position="296"/>
        <end position="330"/>
    </location>
</feature>
<accession>A0A9Q0JR31</accession>
<dbReference type="NCBIfam" id="TIGR00756">
    <property type="entry name" value="PPR"/>
    <property type="match status" value="6"/>
</dbReference>
<dbReference type="GO" id="GO:0003723">
    <property type="term" value="F:RNA binding"/>
    <property type="evidence" value="ECO:0007669"/>
    <property type="project" value="InterPro"/>
</dbReference>
<dbReference type="EMBL" id="JAKUCV010000185">
    <property type="protein sequence ID" value="KAJ4850919.1"/>
    <property type="molecule type" value="Genomic_DNA"/>
</dbReference>
<dbReference type="PANTHER" id="PTHR47926">
    <property type="entry name" value="PENTATRICOPEPTIDE REPEAT-CONTAINING PROTEIN"/>
    <property type="match status" value="1"/>
</dbReference>
<feature type="repeat" description="PPR" evidence="2">
    <location>
        <begin position="428"/>
        <end position="462"/>
    </location>
</feature>
<protein>
    <recommendedName>
        <fullName evidence="5">Pentacotripeptide-repeat region of PRORP domain-containing protein</fullName>
    </recommendedName>
</protein>